<name>A0A517TE35_9PLAN</name>
<gene>
    <name evidence="2" type="primary">czcC_2</name>
    <name evidence="2" type="ORF">V22_39050</name>
</gene>
<dbReference type="Gene3D" id="1.20.1600.10">
    <property type="entry name" value="Outer membrane efflux proteins (OEP)"/>
    <property type="match status" value="1"/>
</dbReference>
<evidence type="ECO:0000313" key="3">
    <source>
        <dbReference type="Proteomes" id="UP000319976"/>
    </source>
</evidence>
<dbReference type="Proteomes" id="UP000319976">
    <property type="component" value="Chromosome"/>
</dbReference>
<comment type="similarity">
    <text evidence="1">Belongs to the outer membrane factor (OMF) (TC 1.B.17) family.</text>
</comment>
<dbReference type="KEGG" id="chya:V22_39050"/>
<dbReference type="PANTHER" id="PTHR30203:SF24">
    <property type="entry name" value="BLR4935 PROTEIN"/>
    <property type="match status" value="1"/>
</dbReference>
<organism evidence="2 3">
    <name type="scientific">Calycomorphotria hydatis</name>
    <dbReference type="NCBI Taxonomy" id="2528027"/>
    <lineage>
        <taxon>Bacteria</taxon>
        <taxon>Pseudomonadati</taxon>
        <taxon>Planctomycetota</taxon>
        <taxon>Planctomycetia</taxon>
        <taxon>Planctomycetales</taxon>
        <taxon>Planctomycetaceae</taxon>
        <taxon>Calycomorphotria</taxon>
    </lineage>
</organism>
<dbReference type="OrthoDB" id="257841at2"/>
<dbReference type="InterPro" id="IPR010131">
    <property type="entry name" value="MdtP/NodT-like"/>
</dbReference>
<reference evidence="2 3" key="1">
    <citation type="submission" date="2019-02" db="EMBL/GenBank/DDBJ databases">
        <title>Deep-cultivation of Planctomycetes and their phenomic and genomic characterization uncovers novel biology.</title>
        <authorList>
            <person name="Wiegand S."/>
            <person name="Jogler M."/>
            <person name="Boedeker C."/>
            <person name="Pinto D."/>
            <person name="Vollmers J."/>
            <person name="Rivas-Marin E."/>
            <person name="Kohn T."/>
            <person name="Peeters S.H."/>
            <person name="Heuer A."/>
            <person name="Rast P."/>
            <person name="Oberbeckmann S."/>
            <person name="Bunk B."/>
            <person name="Jeske O."/>
            <person name="Meyerdierks A."/>
            <person name="Storesund J.E."/>
            <person name="Kallscheuer N."/>
            <person name="Luecker S."/>
            <person name="Lage O.M."/>
            <person name="Pohl T."/>
            <person name="Merkel B.J."/>
            <person name="Hornburger P."/>
            <person name="Mueller R.-W."/>
            <person name="Bruemmer F."/>
            <person name="Labrenz M."/>
            <person name="Spormann A.M."/>
            <person name="Op den Camp H."/>
            <person name="Overmann J."/>
            <person name="Amann R."/>
            <person name="Jetten M.S.M."/>
            <person name="Mascher T."/>
            <person name="Medema M.H."/>
            <person name="Devos D.P."/>
            <person name="Kaster A.-K."/>
            <person name="Ovreas L."/>
            <person name="Rohde M."/>
            <person name="Galperin M.Y."/>
            <person name="Jogler C."/>
        </authorList>
    </citation>
    <scope>NUCLEOTIDE SEQUENCE [LARGE SCALE GENOMIC DNA]</scope>
    <source>
        <strain evidence="2 3">V22</strain>
    </source>
</reference>
<dbReference type="GO" id="GO:0015562">
    <property type="term" value="F:efflux transmembrane transporter activity"/>
    <property type="evidence" value="ECO:0007669"/>
    <property type="project" value="InterPro"/>
</dbReference>
<keyword evidence="3" id="KW-1185">Reference proteome</keyword>
<dbReference type="SUPFAM" id="SSF56954">
    <property type="entry name" value="Outer membrane efflux proteins (OEP)"/>
    <property type="match status" value="1"/>
</dbReference>
<evidence type="ECO:0000313" key="2">
    <source>
        <dbReference type="EMBL" id="QDT66634.1"/>
    </source>
</evidence>
<protein>
    <submittedName>
        <fullName evidence="2">Cobalt-zinc-cadmium resistance protein CzcC</fullName>
    </submittedName>
</protein>
<dbReference type="InterPro" id="IPR003423">
    <property type="entry name" value="OMP_efflux"/>
</dbReference>
<dbReference type="EMBL" id="CP036316">
    <property type="protein sequence ID" value="QDT66634.1"/>
    <property type="molecule type" value="Genomic_DNA"/>
</dbReference>
<evidence type="ECO:0000256" key="1">
    <source>
        <dbReference type="ARBA" id="ARBA00007613"/>
    </source>
</evidence>
<sequence length="578" mass="63454" precursor="true">MDGGKGNSDMISPKGKNWIDLSNLRICLVACSAITLIAGCKTPQACCDRGHVKLELENRTSQTLPPSSCPGEILFPPFVTLDDGLTEDEAIATALWNNRDFHATLANLGIARGDLVQAGLLTNPQLNLLFPPIGSKQLEWTLYTPLEAIILRRTRIEIAERDLQRICNELIQYGLNVARDARVAFADLQFATDRYKLAQEAVKVRHGLAELAQKRLEAGDIGELEVINTRLDANRTRAEAAGLERAIRVAEVQLKFIMGISNLDTHLSPVAGDVRPVPPLDEDALVAEAVAIRPDLKAARIAILAAQHRVELARKSFLRIDAVADGNHEGAGPSNVGPGLRFEIPIFNRNQGLILRSRWSVDQANHNYYSVHDRAITEVRTSIANIGQANSNLQILREKVLPALNESVRLSESAYGSGGDTYFLVLQSTSQFIDSQIRELELIAALRRASAELDRSVGRRVIYNTPSEVLLPIPEPATELKLKPVPQTDLLPPVPVLNANHSDSKKMTPLVTVIVVQPSVDCEKISPDMIAKSLCSAATQMTNTAVKKTMEFERKNSVTSSAVHIEESAFRWQKVQSP</sequence>
<dbReference type="AlphaFoldDB" id="A0A517TE35"/>
<dbReference type="PANTHER" id="PTHR30203">
    <property type="entry name" value="OUTER MEMBRANE CATION EFFLUX PROTEIN"/>
    <property type="match status" value="1"/>
</dbReference>
<proteinExistence type="inferred from homology"/>
<dbReference type="Pfam" id="PF02321">
    <property type="entry name" value="OEP"/>
    <property type="match status" value="1"/>
</dbReference>
<dbReference type="RefSeq" id="WP_145265876.1">
    <property type="nucleotide sequence ID" value="NZ_CP036316.1"/>
</dbReference>
<accession>A0A517TE35</accession>